<organism evidence="2 3">
    <name type="scientific">Mycobacterium phage Carcharodon</name>
    <dbReference type="NCBI Taxonomy" id="1555233"/>
    <lineage>
        <taxon>Viruses</taxon>
        <taxon>Duplodnaviria</taxon>
        <taxon>Heunggongvirae</taxon>
        <taxon>Uroviricota</taxon>
        <taxon>Caudoviricetes</taxon>
        <taxon>Nclasvirinae</taxon>
        <taxon>Charlievirus</taxon>
        <taxon>Charlievirus Pipsqueaks</taxon>
    </lineage>
</organism>
<evidence type="ECO:0000313" key="2">
    <source>
        <dbReference type="EMBL" id="AIT14547.1"/>
    </source>
</evidence>
<evidence type="ECO:0000313" key="3">
    <source>
        <dbReference type="Proteomes" id="UP000029891"/>
    </source>
</evidence>
<dbReference type="Proteomes" id="UP000029891">
    <property type="component" value="Segment"/>
</dbReference>
<proteinExistence type="predicted"/>
<keyword evidence="1" id="KW-0175">Coiled coil</keyword>
<dbReference type="GeneID" id="26624283"/>
<feature type="coiled-coil region" evidence="1">
    <location>
        <begin position="75"/>
        <end position="109"/>
    </location>
</feature>
<protein>
    <submittedName>
        <fullName evidence="2">Uncharacterized protein</fullName>
    </submittedName>
</protein>
<gene>
    <name evidence="2" type="primary">39</name>
    <name evidence="2" type="ORF">PBI_CARCHARODON_39</name>
</gene>
<sequence>MMPMTAAEIIDRDAEIVEHSKRLGDRTAALLDRYLRHADNADHLAQIENLAGLLRSALAYNLALGSEVAHYCGEMRQARTERDEALTRVQELEDELAELRGDLAAGIAAACGCPSEVALPDGGTAVLS</sequence>
<dbReference type="RefSeq" id="YP_009197164.1">
    <property type="nucleotide sequence ID" value="NC_028779.1"/>
</dbReference>
<evidence type="ECO:0000256" key="1">
    <source>
        <dbReference type="SAM" id="Coils"/>
    </source>
</evidence>
<dbReference type="KEGG" id="vg:26624283"/>
<reference evidence="2 3" key="1">
    <citation type="submission" date="2014-09" db="EMBL/GenBank/DDBJ databases">
        <authorList>
            <person name="Brannan A.J."/>
            <person name="Lewis N."/>
            <person name="Sims A.D."/>
            <person name="Adams M.W."/>
            <person name="Blackwell H.A."/>
            <person name="Coleman M.K."/>
            <person name="Cook S.E."/>
            <person name="Gardner S.T."/>
            <person name="Katliarou V."/>
            <person name="Lyons V.J."/>
            <person name="Mann D.A."/>
            <person name="McCall D.F."/>
            <person name="McCurdy M.C."/>
            <person name="Murdock C.A."/>
            <person name="Phillips E.M."/>
            <person name="Pitts A.K."/>
            <person name="Policard D."/>
            <person name="Prince J.K."/>
            <person name="Threatt D."/>
            <person name="Serrano M.G."/>
            <person name="Buck G."/>
            <person name="Lee V."/>
            <person name="Wang Y."/>
            <person name="Carvalho R."/>
            <person name="Voegtly L."/>
            <person name="Shi R."/>
            <person name="Duckworth R."/>
            <person name="Johnson A."/>
            <person name="Loviza R."/>
            <person name="Walstead R."/>
            <person name="Shah Z."/>
            <person name="Kiflezghi M."/>
            <person name="Wade K."/>
            <person name="Anders K.R."/>
            <person name="Braun M.A."/>
            <person name="Delesalle V.A."/>
            <person name="Hughes L.E."/>
            <person name="Ware V.C."/>
            <person name="Bradley K.W."/>
            <person name="Barker L.P."/>
            <person name="Asai D.J."/>
            <person name="Bowman C.A."/>
            <person name="Russell D.A."/>
            <person name="Pope W.H."/>
            <person name="Jacobs-Sera D."/>
            <person name="Hendrix R.W."/>
            <person name="Hatfull G.F."/>
        </authorList>
    </citation>
    <scope>NUCLEOTIDE SEQUENCE [LARGE SCALE GENOMIC DNA]</scope>
</reference>
<name>A0A097EYQ2_9CAUD</name>
<dbReference type="EMBL" id="KM588359">
    <property type="protein sequence ID" value="AIT14547.1"/>
    <property type="molecule type" value="Genomic_DNA"/>
</dbReference>
<accession>A0A097EYQ2</accession>